<dbReference type="SUPFAM" id="SSF55469">
    <property type="entry name" value="FMN-dependent nitroreductase-like"/>
    <property type="match status" value="1"/>
</dbReference>
<dbReference type="RefSeq" id="WP_185662425.1">
    <property type="nucleotide sequence ID" value="NZ_JACLAW010000001.1"/>
</dbReference>
<protein>
    <submittedName>
        <fullName evidence="4">Nitroreductase family protein</fullName>
    </submittedName>
</protein>
<feature type="domain" description="Nitroreductase" evidence="3">
    <location>
        <begin position="14"/>
        <end position="158"/>
    </location>
</feature>
<evidence type="ECO:0000256" key="1">
    <source>
        <dbReference type="ARBA" id="ARBA00007118"/>
    </source>
</evidence>
<keyword evidence="2" id="KW-0560">Oxidoreductase</keyword>
<evidence type="ECO:0000256" key="2">
    <source>
        <dbReference type="ARBA" id="ARBA00023002"/>
    </source>
</evidence>
<dbReference type="Proteomes" id="UP000566813">
    <property type="component" value="Unassembled WGS sequence"/>
</dbReference>
<dbReference type="Pfam" id="PF00881">
    <property type="entry name" value="Nitroreductase"/>
    <property type="match status" value="1"/>
</dbReference>
<sequence length="202" mass="22038">MPRSPDHPVDPVFTQRWSPRSFTGEAIPESVLLSAFEAARWAPSASNVQPWRFVVATPLQPLWEPLLGLLAPRNAKWAAKASALIVILSDRFVERRGEVVENGSHSFDAGAAWSNFAHQALRLGWHSHGIGGFDRAATRDLLAVPDEFAVEAVVALGRKGGLDQLDPEFHAAEAPNSRRPLAETVFVGRFGEPAFDAEKDVA</sequence>
<name>A0A7X1KKE2_9SPHN</name>
<dbReference type="GO" id="GO:0016491">
    <property type="term" value="F:oxidoreductase activity"/>
    <property type="evidence" value="ECO:0007669"/>
    <property type="project" value="UniProtKB-KW"/>
</dbReference>
<dbReference type="InterPro" id="IPR029479">
    <property type="entry name" value="Nitroreductase"/>
</dbReference>
<comment type="similarity">
    <text evidence="1">Belongs to the nitroreductase family.</text>
</comment>
<dbReference type="PANTHER" id="PTHR43673:SF10">
    <property type="entry name" value="NADH DEHYDROGENASE_NAD(P)H NITROREDUCTASE XCC3605-RELATED"/>
    <property type="match status" value="1"/>
</dbReference>
<dbReference type="AlphaFoldDB" id="A0A7X1KKE2"/>
<accession>A0A7X1KKE2</accession>
<gene>
    <name evidence="4" type="ORF">H7F51_01485</name>
</gene>
<dbReference type="PANTHER" id="PTHR43673">
    <property type="entry name" value="NAD(P)H NITROREDUCTASE YDGI-RELATED"/>
    <property type="match status" value="1"/>
</dbReference>
<proteinExistence type="inferred from homology"/>
<dbReference type="Gene3D" id="3.40.109.10">
    <property type="entry name" value="NADH Oxidase"/>
    <property type="match status" value="1"/>
</dbReference>
<organism evidence="4 5">
    <name type="scientific">Novosphingobium flavum</name>
    <dbReference type="NCBI Taxonomy" id="1778672"/>
    <lineage>
        <taxon>Bacteria</taxon>
        <taxon>Pseudomonadati</taxon>
        <taxon>Pseudomonadota</taxon>
        <taxon>Alphaproteobacteria</taxon>
        <taxon>Sphingomonadales</taxon>
        <taxon>Sphingomonadaceae</taxon>
        <taxon>Novosphingobium</taxon>
    </lineage>
</organism>
<comment type="caution">
    <text evidence="4">The sequence shown here is derived from an EMBL/GenBank/DDBJ whole genome shotgun (WGS) entry which is preliminary data.</text>
</comment>
<reference evidence="4 5" key="1">
    <citation type="submission" date="2020-08" db="EMBL/GenBank/DDBJ databases">
        <title>The genome sequence of type strain Novosphingobium flavum NBRC 111647.</title>
        <authorList>
            <person name="Liu Y."/>
        </authorList>
    </citation>
    <scope>NUCLEOTIDE SEQUENCE [LARGE SCALE GENOMIC DNA]</scope>
    <source>
        <strain evidence="4 5">NBRC 111647</strain>
    </source>
</reference>
<evidence type="ECO:0000313" key="4">
    <source>
        <dbReference type="EMBL" id="MBC2664183.1"/>
    </source>
</evidence>
<dbReference type="CDD" id="cd02138">
    <property type="entry name" value="TdsD-like"/>
    <property type="match status" value="1"/>
</dbReference>
<evidence type="ECO:0000259" key="3">
    <source>
        <dbReference type="Pfam" id="PF00881"/>
    </source>
</evidence>
<dbReference type="EMBL" id="JACLAW010000001">
    <property type="protein sequence ID" value="MBC2664183.1"/>
    <property type="molecule type" value="Genomic_DNA"/>
</dbReference>
<evidence type="ECO:0000313" key="5">
    <source>
        <dbReference type="Proteomes" id="UP000566813"/>
    </source>
</evidence>
<keyword evidence="5" id="KW-1185">Reference proteome</keyword>
<dbReference type="InterPro" id="IPR000415">
    <property type="entry name" value="Nitroreductase-like"/>
</dbReference>